<sequence length="504" mass="54706">MDEDLLLDLEELGGDDDFDELQDVKEEDATTFGNDGEQGMGGMDGVEYAAGDVDELHSTAKLTSSKLYKDVLEKIAQFGGKERNPGQNFGPVEEDPEYRLIVSSNNLTAEIDNEILIVYKFLRDHYAPRFVELESLVVHPLDYARIVSVVGNEMDVATVDARIKAFLPTPIVMSVTIAVSQNKGRPLSDTELATVMSSCSMILELDASKRKIQEYVESRMNFIAPNLSILLGSNLAAKLMGVAGGLKSLSVIPACNIIILGKTAKMNMGLSSATDNKNEGLVYQHEMIATIPQEFKRKAARVLSAKVCLAARMDHNRASPDGSHGVKLREDVQEKITQSQRPPPGKSVKALPIPDEGPKKRRAGKKFRAEKDRTKQSDISKAANRMSFGVAEEEIGYESGSTRGLGLFKAETGKVRAAPADTRQKVGMAKKHQKNWGSQSGAMSGLASSVAFTPVKGIELENPEAAAMRAQASAGKYFSTATFKRPADPEIGSGRPKKTVKTEP</sequence>
<dbReference type="GO" id="GO:0005687">
    <property type="term" value="C:U4 snRNP"/>
    <property type="evidence" value="ECO:0007669"/>
    <property type="project" value="TreeGrafter"/>
</dbReference>
<accession>A0AAD5TDB4</accession>
<keyword evidence="3" id="KW-0507">mRNA processing</keyword>
<dbReference type="InterPro" id="IPR036070">
    <property type="entry name" value="Nop_dom_sf"/>
</dbReference>
<dbReference type="SUPFAM" id="SSF89124">
    <property type="entry name" value="Nop domain"/>
    <property type="match status" value="1"/>
</dbReference>
<evidence type="ECO:0000256" key="1">
    <source>
        <dbReference type="ARBA" id="ARBA00004123"/>
    </source>
</evidence>
<dbReference type="EMBL" id="JADGJQ010000091">
    <property type="protein sequence ID" value="KAJ3170892.1"/>
    <property type="molecule type" value="Genomic_DNA"/>
</dbReference>
<dbReference type="GO" id="GO:0046540">
    <property type="term" value="C:U4/U6 x U5 tri-snRNP complex"/>
    <property type="evidence" value="ECO:0007669"/>
    <property type="project" value="InterPro"/>
</dbReference>
<gene>
    <name evidence="11" type="ORF">HDU87_008658</name>
</gene>
<dbReference type="InterPro" id="IPR042239">
    <property type="entry name" value="Nop_C"/>
</dbReference>
<keyword evidence="5" id="KW-0694">RNA-binding</keyword>
<evidence type="ECO:0000256" key="3">
    <source>
        <dbReference type="ARBA" id="ARBA00022664"/>
    </source>
</evidence>
<keyword evidence="4" id="KW-0747">Spliceosome</keyword>
<evidence type="ECO:0000256" key="4">
    <source>
        <dbReference type="ARBA" id="ARBA00022728"/>
    </source>
</evidence>
<evidence type="ECO:0000256" key="9">
    <source>
        <dbReference type="SAM" id="MobiDB-lite"/>
    </source>
</evidence>
<evidence type="ECO:0000256" key="5">
    <source>
        <dbReference type="ARBA" id="ARBA00022884"/>
    </source>
</evidence>
<protein>
    <recommendedName>
        <fullName evidence="10">Nop domain-containing protein</fullName>
    </recommendedName>
</protein>
<dbReference type="Pfam" id="PF09785">
    <property type="entry name" value="Prp31_C"/>
    <property type="match status" value="1"/>
</dbReference>
<dbReference type="GO" id="GO:0000244">
    <property type="term" value="P:spliceosomal tri-snRNP complex assembly"/>
    <property type="evidence" value="ECO:0007669"/>
    <property type="project" value="InterPro"/>
</dbReference>
<evidence type="ECO:0000313" key="11">
    <source>
        <dbReference type="EMBL" id="KAJ3170892.1"/>
    </source>
</evidence>
<dbReference type="SMART" id="SM00931">
    <property type="entry name" value="NOSIC"/>
    <property type="match status" value="1"/>
</dbReference>
<reference evidence="11" key="1">
    <citation type="submission" date="2020-05" db="EMBL/GenBank/DDBJ databases">
        <title>Phylogenomic resolution of chytrid fungi.</title>
        <authorList>
            <person name="Stajich J.E."/>
            <person name="Amses K."/>
            <person name="Simmons R."/>
            <person name="Seto K."/>
            <person name="Myers J."/>
            <person name="Bonds A."/>
            <person name="Quandt C.A."/>
            <person name="Barry K."/>
            <person name="Liu P."/>
            <person name="Grigoriev I."/>
            <person name="Longcore J.E."/>
            <person name="James T.Y."/>
        </authorList>
    </citation>
    <scope>NUCLEOTIDE SEQUENCE</scope>
    <source>
        <strain evidence="11">JEL0379</strain>
    </source>
</reference>
<evidence type="ECO:0000256" key="6">
    <source>
        <dbReference type="ARBA" id="ARBA00023187"/>
    </source>
</evidence>
<comment type="subcellular location">
    <subcellularLocation>
        <location evidence="1">Nucleus</location>
    </subcellularLocation>
</comment>
<dbReference type="AlphaFoldDB" id="A0AAD5TDB4"/>
<evidence type="ECO:0000259" key="10">
    <source>
        <dbReference type="PROSITE" id="PS51358"/>
    </source>
</evidence>
<organism evidence="11 12">
    <name type="scientific">Geranomyces variabilis</name>
    <dbReference type="NCBI Taxonomy" id="109894"/>
    <lineage>
        <taxon>Eukaryota</taxon>
        <taxon>Fungi</taxon>
        <taxon>Fungi incertae sedis</taxon>
        <taxon>Chytridiomycota</taxon>
        <taxon>Chytridiomycota incertae sedis</taxon>
        <taxon>Chytridiomycetes</taxon>
        <taxon>Spizellomycetales</taxon>
        <taxon>Powellomycetaceae</taxon>
        <taxon>Geranomyces</taxon>
    </lineage>
</organism>
<comment type="caution">
    <text evidence="11">The sequence shown here is derived from an EMBL/GenBank/DDBJ whole genome shotgun (WGS) entry which is preliminary data.</text>
</comment>
<dbReference type="GO" id="GO:0071011">
    <property type="term" value="C:precatalytic spliceosome"/>
    <property type="evidence" value="ECO:0007669"/>
    <property type="project" value="TreeGrafter"/>
</dbReference>
<evidence type="ECO:0000256" key="7">
    <source>
        <dbReference type="ARBA" id="ARBA00023242"/>
    </source>
</evidence>
<dbReference type="Pfam" id="PF01798">
    <property type="entry name" value="Nop"/>
    <property type="match status" value="1"/>
</dbReference>
<proteinExistence type="inferred from homology"/>
<dbReference type="PANTHER" id="PTHR13904:SF0">
    <property type="entry name" value="U4_U6 SMALL NUCLEAR RIBONUCLEOPROTEIN PRP31"/>
    <property type="match status" value="1"/>
</dbReference>
<dbReference type="PANTHER" id="PTHR13904">
    <property type="entry name" value="PRE-MRNA SPLICING FACTOR PRP31"/>
    <property type="match status" value="1"/>
</dbReference>
<name>A0AAD5TDB4_9FUNG</name>
<dbReference type="GO" id="GO:0003723">
    <property type="term" value="F:RNA binding"/>
    <property type="evidence" value="ECO:0007669"/>
    <property type="project" value="UniProtKB-KW"/>
</dbReference>
<dbReference type="Gene3D" id="1.10.287.4070">
    <property type="match status" value="1"/>
</dbReference>
<feature type="region of interest" description="Disordered" evidence="9">
    <location>
        <begin position="332"/>
        <end position="381"/>
    </location>
</feature>
<dbReference type="PROSITE" id="PS51358">
    <property type="entry name" value="NOP"/>
    <property type="match status" value="1"/>
</dbReference>
<dbReference type="InterPro" id="IPR027105">
    <property type="entry name" value="Prp31"/>
</dbReference>
<dbReference type="Proteomes" id="UP001212152">
    <property type="component" value="Unassembled WGS sequence"/>
</dbReference>
<dbReference type="InterPro" id="IPR019175">
    <property type="entry name" value="Prp31_C"/>
</dbReference>
<dbReference type="InterPro" id="IPR012976">
    <property type="entry name" value="NOSIC"/>
</dbReference>
<evidence type="ECO:0000313" key="12">
    <source>
        <dbReference type="Proteomes" id="UP001212152"/>
    </source>
</evidence>
<dbReference type="FunFam" id="1.10.287.4070:FF:000003">
    <property type="entry name" value="U4/U6 small nuclear ribonucleoprotein PRP31"/>
    <property type="match status" value="1"/>
</dbReference>
<evidence type="ECO:0000256" key="2">
    <source>
        <dbReference type="ARBA" id="ARBA00005572"/>
    </source>
</evidence>
<dbReference type="Gene3D" id="1.10.246.90">
    <property type="entry name" value="Nop domain"/>
    <property type="match status" value="1"/>
</dbReference>
<feature type="compositionally biased region" description="Basic residues" evidence="9">
    <location>
        <begin position="495"/>
        <end position="504"/>
    </location>
</feature>
<keyword evidence="12" id="KW-1185">Reference proteome</keyword>
<feature type="region of interest" description="Disordered" evidence="9">
    <location>
        <begin position="422"/>
        <end position="443"/>
    </location>
</feature>
<comment type="similarity">
    <text evidence="2">Belongs to the PRP31 family.</text>
</comment>
<evidence type="ECO:0000256" key="8">
    <source>
        <dbReference type="ARBA" id="ARBA00023274"/>
    </source>
</evidence>
<keyword evidence="6" id="KW-0508">mRNA splicing</keyword>
<feature type="region of interest" description="Disordered" evidence="9">
    <location>
        <begin position="481"/>
        <end position="504"/>
    </location>
</feature>
<dbReference type="InterPro" id="IPR002687">
    <property type="entry name" value="Nop_dom"/>
</dbReference>
<dbReference type="FunFam" id="1.10.246.90:FF:000002">
    <property type="entry name" value="U4/U6 small nuclear ribonucleoprotein Prp31"/>
    <property type="match status" value="1"/>
</dbReference>
<keyword evidence="7" id="KW-0539">Nucleus</keyword>
<keyword evidence="8" id="KW-0687">Ribonucleoprotein</keyword>
<feature type="compositionally biased region" description="Basic and acidic residues" evidence="9">
    <location>
        <begin position="367"/>
        <end position="378"/>
    </location>
</feature>
<feature type="domain" description="Nop" evidence="10">
    <location>
        <begin position="223"/>
        <end position="341"/>
    </location>
</feature>